<dbReference type="Proteomes" id="UP000694845">
    <property type="component" value="Unplaced"/>
</dbReference>
<dbReference type="RefSeq" id="XP_022090000.1">
    <property type="nucleotide sequence ID" value="XM_022234308.1"/>
</dbReference>
<dbReference type="Pfam" id="PF00640">
    <property type="entry name" value="PID"/>
    <property type="match status" value="1"/>
</dbReference>
<name>A0A8B7YCA9_ACAPL</name>
<dbReference type="SMART" id="SM00252">
    <property type="entry name" value="SH2"/>
    <property type="match status" value="1"/>
</dbReference>
<feature type="domain" description="SH2" evidence="5">
    <location>
        <begin position="821"/>
        <end position="917"/>
    </location>
</feature>
<evidence type="ECO:0000256" key="3">
    <source>
        <dbReference type="SAM" id="MobiDB-lite"/>
    </source>
</evidence>
<dbReference type="InterPro" id="IPR011993">
    <property type="entry name" value="PH-like_dom_sf"/>
</dbReference>
<dbReference type="GeneID" id="110978947"/>
<feature type="region of interest" description="Disordered" evidence="3">
    <location>
        <begin position="1"/>
        <end position="85"/>
    </location>
</feature>
<dbReference type="Pfam" id="PF00017">
    <property type="entry name" value="SH2"/>
    <property type="match status" value="1"/>
</dbReference>
<feature type="compositionally biased region" description="Low complexity" evidence="3">
    <location>
        <begin position="314"/>
        <end position="344"/>
    </location>
</feature>
<organism evidence="6 7">
    <name type="scientific">Acanthaster planci</name>
    <name type="common">Crown-of-thorns starfish</name>
    <dbReference type="NCBI Taxonomy" id="133434"/>
    <lineage>
        <taxon>Eukaryota</taxon>
        <taxon>Metazoa</taxon>
        <taxon>Echinodermata</taxon>
        <taxon>Eleutherozoa</taxon>
        <taxon>Asterozoa</taxon>
        <taxon>Asteroidea</taxon>
        <taxon>Valvatacea</taxon>
        <taxon>Valvatida</taxon>
        <taxon>Acanthasteridae</taxon>
        <taxon>Acanthaster</taxon>
    </lineage>
</organism>
<evidence type="ECO:0000256" key="2">
    <source>
        <dbReference type="PROSITE-ProRule" id="PRU00191"/>
    </source>
</evidence>
<dbReference type="Gene3D" id="2.30.29.30">
    <property type="entry name" value="Pleckstrin-homology domain (PH domain)/Phosphotyrosine-binding domain (PTB)"/>
    <property type="match status" value="1"/>
</dbReference>
<evidence type="ECO:0000313" key="6">
    <source>
        <dbReference type="Proteomes" id="UP000694845"/>
    </source>
</evidence>
<evidence type="ECO:0000313" key="7">
    <source>
        <dbReference type="RefSeq" id="XP_022090000.1"/>
    </source>
</evidence>
<feature type="compositionally biased region" description="Acidic residues" evidence="3">
    <location>
        <begin position="925"/>
        <end position="939"/>
    </location>
</feature>
<sequence>MYNGRGNRVAAEDQEERRPVLSGKKRSSYLDKRTRLLSDASSSSSHSSEPDPDSIAGMRLRGSLVPSPGGPRSGAPGAGGQDCGDFADEWSTKGVTKACEYVGSFSVAHLQPNNRAEFVRLQLQSLQNPKKSRPVSLFISLSGIKVYDPENHQVTLMAHALKRISYATCDPDFCQFAFLSRNPKGPVGIQYCHVFITREPSEAEEINAIVGKAFKVAYASLRSKKQFFELIEELNREQEEYFAQITHQQNVVTRVGSWIDGRERELVVGQGRVWAKQVAGRKQHKQPHIIAGIDPALQVTIPPPNHCRSPVNFSASSQSQRPSSSQAQMGASASRNARINSAESGDSAEEFEWVTEEDIEEGEVQPSAPTMEAEDLNNRKRMSHVAFKQTQRTVALPPAPYYEVEPCNEWTARSIALPTTGFSIIHEQKTKHLVLQKDQAAASSSGSSMALIETHRAHTPGQILLQDSTVPPPFTYKPNKEEDDCYGYGNGYSENRLSEYSDRDSFDYDRSYAILEQFINATCDISGDWLDPDLRPSPVSKEPSERPFDDVQSEGNSEQQDSVSINNNIKKLSDESSVSAPDSVNIPQPIPHRSMQQGDLSTDDVQGQRSSPPINNQSQRLSKLSCQEDQVAHLNGQAMNINQNANEEPGRDKPKPTPRKAKAPAPPIPVDAGKVGHGKGPAPPIPSADVNRLVNVDESSEKNNLKRSASSVSSSGGEAVSRALAAPKSLDIAGAAAVSQRLLKGQASTASQRSGGRSPGHVGHKVEVEIGKFRCKKVSNNGIAPPLPPRSTSLVENGMSQDGSSAHGNPIQYKDVTEAPWFKAGVPREIAVEILQQEERGAFIVRESKSHPGCFALSIKVDGDFNETGIANYLVVRTKNGGYTIKGFGRDFADLPRLVHHYALHQEQLPCKLNLSRCNPLFRQDEDEGEEEGDGDGDLDYTSRTDYKPVMAGMK</sequence>
<keyword evidence="6" id="KW-1185">Reference proteome</keyword>
<dbReference type="Gene3D" id="3.30.505.10">
    <property type="entry name" value="SH2 domain"/>
    <property type="match status" value="1"/>
</dbReference>
<dbReference type="CDD" id="cd00173">
    <property type="entry name" value="SH2"/>
    <property type="match status" value="1"/>
</dbReference>
<dbReference type="InterPro" id="IPR006020">
    <property type="entry name" value="PTB/PI_dom"/>
</dbReference>
<feature type="compositionally biased region" description="Low complexity" evidence="3">
    <location>
        <begin position="38"/>
        <end position="47"/>
    </location>
</feature>
<feature type="compositionally biased region" description="Low complexity" evidence="3">
    <location>
        <begin position="708"/>
        <end position="718"/>
    </location>
</feature>
<dbReference type="OrthoDB" id="10013007at2759"/>
<dbReference type="InterPro" id="IPR000980">
    <property type="entry name" value="SH2"/>
</dbReference>
<protein>
    <submittedName>
        <fullName evidence="7">Uncharacterized protein LOC110978947 isoform X1</fullName>
    </submittedName>
</protein>
<feature type="compositionally biased region" description="Polar residues" evidence="3">
    <location>
        <begin position="594"/>
        <end position="625"/>
    </location>
</feature>
<dbReference type="PANTHER" id="PTHR15832:SF2">
    <property type="entry name" value="SH2 DOMAIN-CONTAINING PROTEIN"/>
    <property type="match status" value="1"/>
</dbReference>
<dbReference type="PRINTS" id="PR00401">
    <property type="entry name" value="SH2DOMAIN"/>
</dbReference>
<dbReference type="PANTHER" id="PTHR15832">
    <property type="entry name" value="SHC (SRC HOMOLOGY DOMAIN C-TERMINAL) ADAPTOR HOMOLOG"/>
    <property type="match status" value="1"/>
</dbReference>
<dbReference type="InterPro" id="IPR036860">
    <property type="entry name" value="SH2_dom_sf"/>
</dbReference>
<feature type="region of interest" description="Disordered" evidence="3">
    <location>
        <begin position="533"/>
        <end position="625"/>
    </location>
</feature>
<dbReference type="CDD" id="cd13157">
    <property type="entry name" value="PTB_tensin-related"/>
    <property type="match status" value="1"/>
</dbReference>
<dbReference type="KEGG" id="aplc:110978947"/>
<accession>A0A8B7YCA9</accession>
<evidence type="ECO:0000256" key="1">
    <source>
        <dbReference type="ARBA" id="ARBA00022999"/>
    </source>
</evidence>
<evidence type="ECO:0000259" key="5">
    <source>
        <dbReference type="PROSITE" id="PS50001"/>
    </source>
</evidence>
<dbReference type="SUPFAM" id="SSF55550">
    <property type="entry name" value="SH2 domain"/>
    <property type="match status" value="1"/>
</dbReference>
<reference evidence="7" key="1">
    <citation type="submission" date="2025-08" db="UniProtKB">
        <authorList>
            <consortium name="RefSeq"/>
        </authorList>
    </citation>
    <scope>IDENTIFICATION</scope>
</reference>
<keyword evidence="1 2" id="KW-0727">SH2 domain</keyword>
<dbReference type="PROSITE" id="PS01179">
    <property type="entry name" value="PID"/>
    <property type="match status" value="1"/>
</dbReference>
<dbReference type="PROSITE" id="PS50001">
    <property type="entry name" value="SH2"/>
    <property type="match status" value="1"/>
</dbReference>
<proteinExistence type="predicted"/>
<evidence type="ECO:0000259" key="4">
    <source>
        <dbReference type="PROSITE" id="PS01179"/>
    </source>
</evidence>
<dbReference type="SMART" id="SM00462">
    <property type="entry name" value="PTB"/>
    <property type="match status" value="1"/>
</dbReference>
<feature type="region of interest" description="Disordered" evidence="3">
    <location>
        <begin position="640"/>
        <end position="718"/>
    </location>
</feature>
<feature type="region of interest" description="Disordered" evidence="3">
    <location>
        <begin position="924"/>
        <end position="955"/>
    </location>
</feature>
<dbReference type="AlphaFoldDB" id="A0A8B7YCA9"/>
<dbReference type="SUPFAM" id="SSF50729">
    <property type="entry name" value="PH domain-like"/>
    <property type="match status" value="1"/>
</dbReference>
<feature type="region of interest" description="Disordered" evidence="3">
    <location>
        <begin position="302"/>
        <end position="350"/>
    </location>
</feature>
<gene>
    <name evidence="7" type="primary">LOC110978947</name>
</gene>
<feature type="compositionally biased region" description="Polar residues" evidence="3">
    <location>
        <begin position="553"/>
        <end position="586"/>
    </location>
</feature>
<feature type="domain" description="PID" evidence="4">
    <location>
        <begin position="94"/>
        <end position="218"/>
    </location>
</feature>